<dbReference type="RefSeq" id="WP_084589097.1">
    <property type="nucleotide sequence ID" value="NZ_CP009048.1"/>
</dbReference>
<dbReference type="Gene3D" id="3.40.140.10">
    <property type="entry name" value="Cytidine Deaminase, domain 2"/>
    <property type="match status" value="1"/>
</dbReference>
<reference evidence="7 8" key="1">
    <citation type="submission" date="2014-07" db="EMBL/GenBank/DDBJ databases">
        <authorList>
            <person name="Lee K."/>
            <person name="Lim J.Y."/>
            <person name="Hwang I."/>
        </authorList>
    </citation>
    <scope>NUCLEOTIDE SEQUENCE [LARGE SCALE GENOMIC DNA]</scope>
    <source>
        <strain evidence="7 8">KL28</strain>
    </source>
</reference>
<evidence type="ECO:0000256" key="5">
    <source>
        <dbReference type="ARBA" id="ARBA00023049"/>
    </source>
</evidence>
<keyword evidence="2" id="KW-0479">Metal-binding</keyword>
<dbReference type="GO" id="GO:0006508">
    <property type="term" value="P:proteolysis"/>
    <property type="evidence" value="ECO:0007669"/>
    <property type="project" value="UniProtKB-KW"/>
</dbReference>
<proteinExistence type="predicted"/>
<dbReference type="GO" id="GO:0046872">
    <property type="term" value="F:metal ion binding"/>
    <property type="evidence" value="ECO:0007669"/>
    <property type="project" value="UniProtKB-KW"/>
</dbReference>
<accession>A0A077FAC9</accession>
<dbReference type="EMBL" id="CP009048">
    <property type="protein sequence ID" value="AIL61490.1"/>
    <property type="molecule type" value="Genomic_DNA"/>
</dbReference>
<evidence type="ECO:0000256" key="2">
    <source>
        <dbReference type="ARBA" id="ARBA00022723"/>
    </source>
</evidence>
<evidence type="ECO:0000256" key="4">
    <source>
        <dbReference type="ARBA" id="ARBA00022833"/>
    </source>
</evidence>
<dbReference type="GO" id="GO:0008237">
    <property type="term" value="F:metallopeptidase activity"/>
    <property type="evidence" value="ECO:0007669"/>
    <property type="project" value="UniProtKB-KW"/>
</dbReference>
<sequence>MLQRLTSGHVVWEVKEGACGSLSPNVIKKLFSWSQKRFYSKEAGGLILGFVDSDTNGLLAEELTVPGPGDQRSRASFFRSDRHQREAELWNMQTNGRGTQLGLWHTHPEANPTPSGTDLNDCERVLRDGRFDCNGLLYLIVGTQTIGCWHARAGQPLTLLGHFKL</sequence>
<dbReference type="KEGG" id="palk:PSAKL28_22750"/>
<feature type="domain" description="JAB" evidence="6">
    <location>
        <begin position="35"/>
        <end position="143"/>
    </location>
</feature>
<organism evidence="7 8">
    <name type="scientific">Pseudomonas alkylphenolica</name>
    <dbReference type="NCBI Taxonomy" id="237609"/>
    <lineage>
        <taxon>Bacteria</taxon>
        <taxon>Pseudomonadati</taxon>
        <taxon>Pseudomonadota</taxon>
        <taxon>Gammaproteobacteria</taxon>
        <taxon>Pseudomonadales</taxon>
        <taxon>Pseudomonadaceae</taxon>
        <taxon>Pseudomonas</taxon>
    </lineage>
</organism>
<dbReference type="Pfam" id="PF14464">
    <property type="entry name" value="Prok-JAB"/>
    <property type="match status" value="1"/>
</dbReference>
<dbReference type="OrthoDB" id="5470925at2"/>
<keyword evidence="1" id="KW-0645">Protease</keyword>
<evidence type="ECO:0000313" key="7">
    <source>
        <dbReference type="EMBL" id="AIL61490.1"/>
    </source>
</evidence>
<gene>
    <name evidence="7" type="ORF">PSAKL28_22750</name>
</gene>
<dbReference type="eggNOG" id="COG1310">
    <property type="taxonomic scope" value="Bacteria"/>
</dbReference>
<dbReference type="HOGENOM" id="CLU_123228_1_1_6"/>
<keyword evidence="4" id="KW-0862">Zinc</keyword>
<protein>
    <recommendedName>
        <fullName evidence="6">JAB domain-containing protein</fullName>
    </recommendedName>
</protein>
<evidence type="ECO:0000313" key="8">
    <source>
        <dbReference type="Proteomes" id="UP000028931"/>
    </source>
</evidence>
<evidence type="ECO:0000256" key="1">
    <source>
        <dbReference type="ARBA" id="ARBA00022670"/>
    </source>
</evidence>
<name>A0A077FAC9_9PSED</name>
<keyword evidence="5" id="KW-0482">Metalloprotease</keyword>
<dbReference type="AlphaFoldDB" id="A0A077FAC9"/>
<evidence type="ECO:0000256" key="3">
    <source>
        <dbReference type="ARBA" id="ARBA00022801"/>
    </source>
</evidence>
<dbReference type="Proteomes" id="UP000028931">
    <property type="component" value="Chromosome"/>
</dbReference>
<dbReference type="SUPFAM" id="SSF102712">
    <property type="entry name" value="JAB1/MPN domain"/>
    <property type="match status" value="1"/>
</dbReference>
<evidence type="ECO:0000259" key="6">
    <source>
        <dbReference type="Pfam" id="PF14464"/>
    </source>
</evidence>
<keyword evidence="3" id="KW-0378">Hydrolase</keyword>
<dbReference type="InterPro" id="IPR028090">
    <property type="entry name" value="JAB_dom_prok"/>
</dbReference>